<keyword evidence="3" id="KW-1185">Reference proteome</keyword>
<dbReference type="EMBL" id="CACRXK020000722">
    <property type="protein sequence ID" value="CAB3984323.1"/>
    <property type="molecule type" value="Genomic_DNA"/>
</dbReference>
<evidence type="ECO:0000313" key="3">
    <source>
        <dbReference type="Proteomes" id="UP001152795"/>
    </source>
</evidence>
<name>A0A7D9HK14_PARCT</name>
<gene>
    <name evidence="2" type="ORF">PACLA_8A060560</name>
</gene>
<protein>
    <submittedName>
        <fullName evidence="2">Uncharacterized protein</fullName>
    </submittedName>
</protein>
<dbReference type="AlphaFoldDB" id="A0A7D9HK14"/>
<feature type="compositionally biased region" description="Basic and acidic residues" evidence="1">
    <location>
        <begin position="1"/>
        <end position="22"/>
    </location>
</feature>
<feature type="region of interest" description="Disordered" evidence="1">
    <location>
        <begin position="1"/>
        <end position="26"/>
    </location>
</feature>
<sequence length="113" mass="12936">MSNEKGDHEPDQTSIKAERSQEKSSVTGLITRLTKLIHDRREQTQICEILWKIGSQIKGANSCNRKLYTLVSSNEFDSVVKWFIEVAEKADAIAKALTHLEEHEDEPPLSWDR</sequence>
<reference evidence="2" key="1">
    <citation type="submission" date="2020-04" db="EMBL/GenBank/DDBJ databases">
        <authorList>
            <person name="Alioto T."/>
            <person name="Alioto T."/>
            <person name="Gomez Garrido J."/>
        </authorList>
    </citation>
    <scope>NUCLEOTIDE SEQUENCE</scope>
    <source>
        <strain evidence="2">A484AB</strain>
    </source>
</reference>
<comment type="caution">
    <text evidence="2">The sequence shown here is derived from an EMBL/GenBank/DDBJ whole genome shotgun (WGS) entry which is preliminary data.</text>
</comment>
<accession>A0A7D9HK14</accession>
<evidence type="ECO:0000256" key="1">
    <source>
        <dbReference type="SAM" id="MobiDB-lite"/>
    </source>
</evidence>
<evidence type="ECO:0000313" key="2">
    <source>
        <dbReference type="EMBL" id="CAB3984323.1"/>
    </source>
</evidence>
<proteinExistence type="predicted"/>
<organism evidence="2 3">
    <name type="scientific">Paramuricea clavata</name>
    <name type="common">Red gorgonian</name>
    <name type="synonym">Violescent sea-whip</name>
    <dbReference type="NCBI Taxonomy" id="317549"/>
    <lineage>
        <taxon>Eukaryota</taxon>
        <taxon>Metazoa</taxon>
        <taxon>Cnidaria</taxon>
        <taxon>Anthozoa</taxon>
        <taxon>Octocorallia</taxon>
        <taxon>Malacalcyonacea</taxon>
        <taxon>Plexauridae</taxon>
        <taxon>Paramuricea</taxon>
    </lineage>
</organism>
<dbReference type="Proteomes" id="UP001152795">
    <property type="component" value="Unassembled WGS sequence"/>
</dbReference>